<dbReference type="InterPro" id="IPR051107">
    <property type="entry name" value="Auxin_Efflux_Carrier"/>
</dbReference>
<comment type="subcellular location">
    <subcellularLocation>
        <location evidence="1 8">Membrane</location>
        <topology evidence="1 8">Multi-pass membrane protein</topology>
    </subcellularLocation>
</comment>
<keyword evidence="6 8" id="KW-0472">Membrane</keyword>
<gene>
    <name evidence="9" type="ORF">AABB24_004600</name>
</gene>
<dbReference type="GO" id="GO:0060918">
    <property type="term" value="P:auxin transport"/>
    <property type="evidence" value="ECO:0007669"/>
    <property type="project" value="UniProtKB-ARBA"/>
</dbReference>
<evidence type="ECO:0000256" key="5">
    <source>
        <dbReference type="ARBA" id="ARBA00022989"/>
    </source>
</evidence>
<keyword evidence="10" id="KW-1185">Reference proteome</keyword>
<sequence length="372" mass="40732">VYQGFDIRKSIRNTMISLRDVYHVVAATIPLYVVMILAYISVRWGKLFSPEQCSGINKFVAKFSIPLLSFQVISGSNLYKVNLKLLLADFIQKFLAVFLLAIFAKLKPKGNLTWIITGLSVSTLPNTLILGIPLIKAIFGDAAAELLAQLIALQSLVWYNLLLLLFELNATKESYVMSPSEVAVELEVPGEPELEKDGEEEATDRPPRKKTIMVILLTVGRKLIINPNTHATLAGIIWSSIHFRWGVNLPKIVEQSISILSDGGLGMAMFSIGVFMASQASIIACGTKKAILAMALKFVLGPVLMAISSIAVGLRGQLFRLAIVQAALPQGIVPFVFAKEYNIHPTILSTGVIFGMLIAIPIALAYYFLLEI</sequence>
<evidence type="ECO:0000256" key="3">
    <source>
        <dbReference type="ARBA" id="ARBA00022448"/>
    </source>
</evidence>
<dbReference type="GO" id="GO:0016020">
    <property type="term" value="C:membrane"/>
    <property type="evidence" value="ECO:0007669"/>
    <property type="project" value="UniProtKB-SubCell"/>
</dbReference>
<comment type="caution">
    <text evidence="8">Lacks conserved residue(s) required for the propagation of feature annotation.</text>
</comment>
<keyword evidence="3 8" id="KW-0813">Transport</keyword>
<evidence type="ECO:0000256" key="6">
    <source>
        <dbReference type="ARBA" id="ARBA00023136"/>
    </source>
</evidence>
<protein>
    <recommendedName>
        <fullName evidence="8">Auxin efflux carrier component</fullName>
    </recommendedName>
</protein>
<keyword evidence="7 8" id="KW-0927">Auxin signaling pathway</keyword>
<comment type="function">
    <text evidence="8">May act as a component of the auxin efflux carrier.</text>
</comment>
<feature type="non-terminal residue" evidence="9">
    <location>
        <position position="1"/>
    </location>
</feature>
<keyword evidence="4 8" id="KW-0812">Transmembrane</keyword>
<dbReference type="EMBL" id="JBJKTR010000002">
    <property type="protein sequence ID" value="KAL3378761.1"/>
    <property type="molecule type" value="Genomic_DNA"/>
</dbReference>
<feature type="transmembrane region" description="Helical" evidence="8">
    <location>
        <begin position="318"/>
        <end position="338"/>
    </location>
</feature>
<dbReference type="NCBIfam" id="TIGR00946">
    <property type="entry name" value="2a69"/>
    <property type="match status" value="1"/>
</dbReference>
<evidence type="ECO:0000256" key="7">
    <source>
        <dbReference type="ARBA" id="ARBA00023294"/>
    </source>
</evidence>
<feature type="transmembrane region" description="Helical" evidence="8">
    <location>
        <begin position="290"/>
        <end position="312"/>
    </location>
</feature>
<dbReference type="Proteomes" id="UP001627284">
    <property type="component" value="Unassembled WGS sequence"/>
</dbReference>
<comment type="caution">
    <text evidence="9">The sequence shown here is derived from an EMBL/GenBank/DDBJ whole genome shotgun (WGS) entry which is preliminary data.</text>
</comment>
<accession>A0ABD2VGJ5</accession>
<evidence type="ECO:0000256" key="1">
    <source>
        <dbReference type="ARBA" id="ARBA00004141"/>
    </source>
</evidence>
<dbReference type="GO" id="GO:0009734">
    <property type="term" value="P:auxin-activated signaling pathway"/>
    <property type="evidence" value="ECO:0007669"/>
    <property type="project" value="UniProtKB-UniRule"/>
</dbReference>
<dbReference type="PANTHER" id="PTHR31752">
    <property type="entry name" value="AUXIN EFFLUX CARRIER COMPONENT 1B-RELATED"/>
    <property type="match status" value="1"/>
</dbReference>
<name>A0ABD2VGJ5_9SOLN</name>
<evidence type="ECO:0000313" key="9">
    <source>
        <dbReference type="EMBL" id="KAL3378761.1"/>
    </source>
</evidence>
<dbReference type="AlphaFoldDB" id="A0ABD2VGJ5"/>
<feature type="transmembrane region" description="Helical" evidence="8">
    <location>
        <begin position="112"/>
        <end position="134"/>
    </location>
</feature>
<evidence type="ECO:0000256" key="8">
    <source>
        <dbReference type="RuleBase" id="RU362108"/>
    </source>
</evidence>
<evidence type="ECO:0000313" key="10">
    <source>
        <dbReference type="Proteomes" id="UP001627284"/>
    </source>
</evidence>
<feature type="transmembrane region" description="Helical" evidence="8">
    <location>
        <begin position="257"/>
        <end position="278"/>
    </location>
</feature>
<proteinExistence type="inferred from homology"/>
<dbReference type="InterPro" id="IPR014024">
    <property type="entry name" value="Auxin_eff_plant"/>
</dbReference>
<feature type="transmembrane region" description="Helical" evidence="8">
    <location>
        <begin position="146"/>
        <end position="166"/>
    </location>
</feature>
<feature type="transmembrane region" description="Helical" evidence="8">
    <location>
        <begin position="21"/>
        <end position="40"/>
    </location>
</feature>
<evidence type="ECO:0000256" key="4">
    <source>
        <dbReference type="ARBA" id="ARBA00022692"/>
    </source>
</evidence>
<feature type="transmembrane region" description="Helical" evidence="8">
    <location>
        <begin position="86"/>
        <end position="106"/>
    </location>
</feature>
<reference evidence="9 10" key="1">
    <citation type="submission" date="2024-05" db="EMBL/GenBank/DDBJ databases">
        <title>De novo assembly of an allotetraploid wild potato.</title>
        <authorList>
            <person name="Hosaka A.J."/>
        </authorList>
    </citation>
    <scope>NUCLEOTIDE SEQUENCE [LARGE SCALE GENOMIC DNA]</scope>
    <source>
        <tissue evidence="9">Young leaves</tissue>
    </source>
</reference>
<evidence type="ECO:0000256" key="2">
    <source>
        <dbReference type="ARBA" id="ARBA00009177"/>
    </source>
</evidence>
<comment type="similarity">
    <text evidence="2 8">Belongs to the auxin efflux carrier (TC 2.A.69.1) family.</text>
</comment>
<dbReference type="InterPro" id="IPR004776">
    <property type="entry name" value="Mem_transp_PIN-like"/>
</dbReference>
<organism evidence="9 10">
    <name type="scientific">Solanum stoloniferum</name>
    <dbReference type="NCBI Taxonomy" id="62892"/>
    <lineage>
        <taxon>Eukaryota</taxon>
        <taxon>Viridiplantae</taxon>
        <taxon>Streptophyta</taxon>
        <taxon>Embryophyta</taxon>
        <taxon>Tracheophyta</taxon>
        <taxon>Spermatophyta</taxon>
        <taxon>Magnoliopsida</taxon>
        <taxon>eudicotyledons</taxon>
        <taxon>Gunneridae</taxon>
        <taxon>Pentapetalae</taxon>
        <taxon>asterids</taxon>
        <taxon>lamiids</taxon>
        <taxon>Solanales</taxon>
        <taxon>Solanaceae</taxon>
        <taxon>Solanoideae</taxon>
        <taxon>Solaneae</taxon>
        <taxon>Solanum</taxon>
    </lineage>
</organism>
<feature type="transmembrane region" description="Helical" evidence="8">
    <location>
        <begin position="350"/>
        <end position="369"/>
    </location>
</feature>
<dbReference type="Pfam" id="PF03547">
    <property type="entry name" value="Mem_trans"/>
    <property type="match status" value="1"/>
</dbReference>
<keyword evidence="5 8" id="KW-1133">Transmembrane helix</keyword>
<dbReference type="PANTHER" id="PTHR31752:SF40">
    <property type="entry name" value="AUXIN EFFLUX CARRIER COMPONENT 8"/>
    <property type="match status" value="1"/>
</dbReference>